<reference evidence="1 2" key="1">
    <citation type="submission" date="2016-10" db="EMBL/GenBank/DDBJ databases">
        <authorList>
            <person name="de Groot N.N."/>
        </authorList>
    </citation>
    <scope>NUCLEOTIDE SEQUENCE [LARGE SCALE GENOMIC DNA]</scope>
    <source>
        <strain evidence="1 2">DSM 26130</strain>
    </source>
</reference>
<organism evidence="1 2">
    <name type="scientific">Spirosoma endophyticum</name>
    <dbReference type="NCBI Taxonomy" id="662367"/>
    <lineage>
        <taxon>Bacteria</taxon>
        <taxon>Pseudomonadati</taxon>
        <taxon>Bacteroidota</taxon>
        <taxon>Cytophagia</taxon>
        <taxon>Cytophagales</taxon>
        <taxon>Cytophagaceae</taxon>
        <taxon>Spirosoma</taxon>
    </lineage>
</organism>
<keyword evidence="2" id="KW-1185">Reference proteome</keyword>
<sequence length="90" mass="9407">MGTSRGWGTAPAKTAAVRFINDTAPPKDQGAVFSVKGGRALMPVSQMTAFGVAPDHMSQAHTEGVVRVKLVVFTVEIDQTVGVVHSIGTE</sequence>
<dbReference type="AlphaFoldDB" id="A0A1I1QL33"/>
<proteinExistence type="predicted"/>
<accession>A0A1I1QL33</accession>
<name>A0A1I1QL33_9BACT</name>
<dbReference type="EMBL" id="FOLQ01000004">
    <property type="protein sequence ID" value="SFD22745.1"/>
    <property type="molecule type" value="Genomic_DNA"/>
</dbReference>
<protein>
    <submittedName>
        <fullName evidence="1">Uncharacterized protein</fullName>
    </submittedName>
</protein>
<gene>
    <name evidence="1" type="ORF">SAMN05216167_1045</name>
</gene>
<evidence type="ECO:0000313" key="2">
    <source>
        <dbReference type="Proteomes" id="UP000198598"/>
    </source>
</evidence>
<dbReference type="Proteomes" id="UP000198598">
    <property type="component" value="Unassembled WGS sequence"/>
</dbReference>
<evidence type="ECO:0000313" key="1">
    <source>
        <dbReference type="EMBL" id="SFD22745.1"/>
    </source>
</evidence>